<evidence type="ECO:0000256" key="1">
    <source>
        <dbReference type="SAM" id="Coils"/>
    </source>
</evidence>
<gene>
    <name evidence="3" type="primary">pet127</name>
    <name evidence="3" type="ORF">SNAT2548_LOCUS29465</name>
</gene>
<comment type="caution">
    <text evidence="3">The sequence shown here is derived from an EMBL/GenBank/DDBJ whole genome shotgun (WGS) entry which is preliminary data.</text>
</comment>
<dbReference type="Pfam" id="PF08634">
    <property type="entry name" value="Pet127"/>
    <property type="match status" value="1"/>
</dbReference>
<dbReference type="PANTHER" id="PTHR31014:SF0">
    <property type="entry name" value="MITOCHONDRIAL TRANSLATION SYSTEM COMPONENT PET127-RELATED"/>
    <property type="match status" value="1"/>
</dbReference>
<reference evidence="3" key="1">
    <citation type="submission" date="2021-02" db="EMBL/GenBank/DDBJ databases">
        <authorList>
            <person name="Dougan E. K."/>
            <person name="Rhodes N."/>
            <person name="Thang M."/>
            <person name="Chan C."/>
        </authorList>
    </citation>
    <scope>NUCLEOTIDE SEQUENCE</scope>
</reference>
<organism evidence="3 4">
    <name type="scientific">Symbiodinium natans</name>
    <dbReference type="NCBI Taxonomy" id="878477"/>
    <lineage>
        <taxon>Eukaryota</taxon>
        <taxon>Sar</taxon>
        <taxon>Alveolata</taxon>
        <taxon>Dinophyceae</taxon>
        <taxon>Suessiales</taxon>
        <taxon>Symbiodiniaceae</taxon>
        <taxon>Symbiodinium</taxon>
    </lineage>
</organism>
<dbReference type="PANTHER" id="PTHR31014">
    <property type="entry name" value="MITOCHONDRIAL TRANSLATION SYSTEM COMPONENT PET127-RELATED"/>
    <property type="match status" value="1"/>
</dbReference>
<proteinExistence type="predicted"/>
<name>A0A812TH04_9DINO</name>
<feature type="coiled-coil region" evidence="1">
    <location>
        <begin position="62"/>
        <end position="112"/>
    </location>
</feature>
<dbReference type="OrthoDB" id="10249045at2759"/>
<evidence type="ECO:0000256" key="2">
    <source>
        <dbReference type="SAM" id="MobiDB-lite"/>
    </source>
</evidence>
<keyword evidence="1" id="KW-0175">Coiled coil</keyword>
<dbReference type="AlphaFoldDB" id="A0A812TH04"/>
<dbReference type="GO" id="GO:0000964">
    <property type="term" value="P:mitochondrial RNA 5'-end processing"/>
    <property type="evidence" value="ECO:0007669"/>
    <property type="project" value="TreeGrafter"/>
</dbReference>
<dbReference type="Proteomes" id="UP000604046">
    <property type="component" value="Unassembled WGS sequence"/>
</dbReference>
<dbReference type="EMBL" id="CAJNDS010002561">
    <property type="protein sequence ID" value="CAE7526344.1"/>
    <property type="molecule type" value="Genomic_DNA"/>
</dbReference>
<dbReference type="InterPro" id="IPR013943">
    <property type="entry name" value="Pet127"/>
</dbReference>
<dbReference type="GO" id="GO:0005740">
    <property type="term" value="C:mitochondrial envelope"/>
    <property type="evidence" value="ECO:0007669"/>
    <property type="project" value="TreeGrafter"/>
</dbReference>
<feature type="region of interest" description="Disordered" evidence="2">
    <location>
        <begin position="1"/>
        <end position="39"/>
    </location>
</feature>
<sequence>MAHAAGFTKVPAWRLPGRSSPQSPRSVCQRHQARADAPSMDVPLSYALWPVAVRLSSTRKAVRGQAAAKKQLERNLKKARQEGAKEAEGEFLEELQTAEDLEQLDLDNLDEADEDTADFEDLDEAELAATATSLQGRTFLQEGDLDQDLRMAAQILPEDSIFDKDGKRLSRSGVVEALLRQPSRSWKFGVEREALPLEDRPNPDGSFVAALAHGLESVVELRGRLVPLAALPAEQRRDLRRVVQPEEVNWKALPPFVPAHEDKRLEDLALSNDCQYFSSTSSLTGLLSRCYFAISRHREFDPIGLSRAYRERPTTFSPSTRWPTASYLRRASGSLWSLTAAKDDPEDRNVLMDLGKSMEYQLTMSKDDFVERFLKSEGDVLPAEPTSADQQKEDLAYRFLKAGRFMMRSQLDAIYQGKVFDVKTRAVFDVRHDAAHYERKRKYRITKIFGSRHSYELEIYEMMRNAFMKYGLQAKIGRMDGVIVAYHNTAEIFGFQYIPLADMERCIYGGQEAANIAFDLSVKVLQMLLDFLTKDRSAVQMIG</sequence>
<evidence type="ECO:0000313" key="3">
    <source>
        <dbReference type="EMBL" id="CAE7526344.1"/>
    </source>
</evidence>
<keyword evidence="4" id="KW-1185">Reference proteome</keyword>
<accession>A0A812TH04</accession>
<protein>
    <submittedName>
        <fullName evidence="3">Pet127 protein</fullName>
    </submittedName>
</protein>
<evidence type="ECO:0000313" key="4">
    <source>
        <dbReference type="Proteomes" id="UP000604046"/>
    </source>
</evidence>